<dbReference type="InterPro" id="IPR002638">
    <property type="entry name" value="Quinolinate_PRibosylTrfase_C"/>
</dbReference>
<evidence type="ECO:0000313" key="7">
    <source>
        <dbReference type="EMBL" id="SMB99045.1"/>
    </source>
</evidence>
<evidence type="ECO:0000256" key="3">
    <source>
        <dbReference type="ARBA" id="ARBA00022679"/>
    </source>
</evidence>
<dbReference type="Pfam" id="PF02749">
    <property type="entry name" value="QRPTase_N"/>
    <property type="match status" value="1"/>
</dbReference>
<dbReference type="SUPFAM" id="SSF54675">
    <property type="entry name" value="Nicotinate/Quinolinate PRTase N-terminal domain-like"/>
    <property type="match status" value="1"/>
</dbReference>
<dbReference type="Proteomes" id="UP000192569">
    <property type="component" value="Chromosome I"/>
</dbReference>
<sequence>MDVREFLLTPLGEHKFILEITALQPGILAGTGRLKEAAQGLGLDIQWLMPEGQRITPNTCICRAMGTAWQVTRAEEELLGCIGKASGVATAAYELVTLAKGRVKVVCGAWKKVPLEVRAELRQAIATGGAGIRIVDEPFVYLDKNYIRMFGGIIPAVRRARELQGRVIVVQLRGEGEPLEEEARKAVTGGAHILMVDTGRLEHLKVVQEVAFKEGFRDRIKLAFAGGVNKRNLEEVISAGADIVDVGRAIIDAPLLDFRLDVVGKTNGEKL</sequence>
<dbReference type="InterPro" id="IPR027277">
    <property type="entry name" value="NadC/ModD"/>
</dbReference>
<dbReference type="GO" id="GO:0009435">
    <property type="term" value="P:NAD+ biosynthetic process"/>
    <property type="evidence" value="ECO:0007669"/>
    <property type="project" value="InterPro"/>
</dbReference>
<comment type="catalytic activity">
    <reaction evidence="4">
        <text>nicotinate beta-D-ribonucleotide + CO2 + diphosphate = quinolinate + 5-phospho-alpha-D-ribose 1-diphosphate + 2 H(+)</text>
        <dbReference type="Rhea" id="RHEA:12733"/>
        <dbReference type="ChEBI" id="CHEBI:15378"/>
        <dbReference type="ChEBI" id="CHEBI:16526"/>
        <dbReference type="ChEBI" id="CHEBI:29959"/>
        <dbReference type="ChEBI" id="CHEBI:33019"/>
        <dbReference type="ChEBI" id="CHEBI:57502"/>
        <dbReference type="ChEBI" id="CHEBI:58017"/>
        <dbReference type="EC" id="2.4.2.19"/>
    </reaction>
</comment>
<feature type="domain" description="Quinolinate phosphoribosyl transferase C-terminal" evidence="5">
    <location>
        <begin position="88"/>
        <end position="261"/>
    </location>
</feature>
<accession>A0A1W1W0B5</accession>
<dbReference type="PANTHER" id="PTHR32179">
    <property type="entry name" value="NICOTINATE-NUCLEOTIDE PYROPHOSPHORYLASE [CARBOXYLATING]"/>
    <property type="match status" value="1"/>
</dbReference>
<dbReference type="Gene3D" id="3.20.20.70">
    <property type="entry name" value="Aldolase class I"/>
    <property type="match status" value="1"/>
</dbReference>
<dbReference type="SUPFAM" id="SSF51690">
    <property type="entry name" value="Nicotinate/Quinolinate PRTase C-terminal domain-like"/>
    <property type="match status" value="1"/>
</dbReference>
<comment type="similarity">
    <text evidence="1">Belongs to the NadC/ModD family.</text>
</comment>
<dbReference type="AlphaFoldDB" id="A0A1W1W0B5"/>
<keyword evidence="2" id="KW-0328">Glycosyltransferase</keyword>
<dbReference type="InterPro" id="IPR036068">
    <property type="entry name" value="Nicotinate_pribotase-like_C"/>
</dbReference>
<organism evidence="7 8">
    <name type="scientific">Thermanaeromonas toyohensis ToBE</name>
    <dbReference type="NCBI Taxonomy" id="698762"/>
    <lineage>
        <taxon>Bacteria</taxon>
        <taxon>Bacillati</taxon>
        <taxon>Bacillota</taxon>
        <taxon>Clostridia</taxon>
        <taxon>Neomoorellales</taxon>
        <taxon>Neomoorellaceae</taxon>
        <taxon>Thermanaeromonas</taxon>
    </lineage>
</organism>
<dbReference type="STRING" id="698762.SAMN00808754_2702"/>
<reference evidence="7 8" key="1">
    <citation type="submission" date="2017-04" db="EMBL/GenBank/DDBJ databases">
        <authorList>
            <person name="Afonso C.L."/>
            <person name="Miller P.J."/>
            <person name="Scott M.A."/>
            <person name="Spackman E."/>
            <person name="Goraichik I."/>
            <person name="Dimitrov K.M."/>
            <person name="Suarez D.L."/>
            <person name="Swayne D.E."/>
        </authorList>
    </citation>
    <scope>NUCLEOTIDE SEQUENCE [LARGE SCALE GENOMIC DNA]</scope>
    <source>
        <strain evidence="7 8">ToBE</strain>
    </source>
</reference>
<dbReference type="Pfam" id="PF01729">
    <property type="entry name" value="QRPTase_C"/>
    <property type="match status" value="1"/>
</dbReference>
<name>A0A1W1W0B5_9FIRM</name>
<feature type="domain" description="Quinolinate phosphoribosyl transferase N-terminal" evidence="6">
    <location>
        <begin position="11"/>
        <end position="86"/>
    </location>
</feature>
<dbReference type="GO" id="GO:0005737">
    <property type="term" value="C:cytoplasm"/>
    <property type="evidence" value="ECO:0007669"/>
    <property type="project" value="TreeGrafter"/>
</dbReference>
<dbReference type="InterPro" id="IPR022412">
    <property type="entry name" value="Quinolinate_PRibosylTrfase_N"/>
</dbReference>
<evidence type="ECO:0000259" key="5">
    <source>
        <dbReference type="Pfam" id="PF01729"/>
    </source>
</evidence>
<dbReference type="OrthoDB" id="1677778at2"/>
<dbReference type="InterPro" id="IPR013785">
    <property type="entry name" value="Aldolase_TIM"/>
</dbReference>
<dbReference type="RefSeq" id="WP_084666415.1">
    <property type="nucleotide sequence ID" value="NZ_LT838272.1"/>
</dbReference>
<evidence type="ECO:0000256" key="1">
    <source>
        <dbReference type="ARBA" id="ARBA00009400"/>
    </source>
</evidence>
<dbReference type="GO" id="GO:0034213">
    <property type="term" value="P:quinolinate catabolic process"/>
    <property type="evidence" value="ECO:0007669"/>
    <property type="project" value="TreeGrafter"/>
</dbReference>
<evidence type="ECO:0000256" key="4">
    <source>
        <dbReference type="ARBA" id="ARBA00047445"/>
    </source>
</evidence>
<evidence type="ECO:0000313" key="8">
    <source>
        <dbReference type="Proteomes" id="UP000192569"/>
    </source>
</evidence>
<keyword evidence="3" id="KW-0808">Transferase</keyword>
<proteinExistence type="inferred from homology"/>
<dbReference type="GO" id="GO:0004514">
    <property type="term" value="F:nicotinate-nucleotide diphosphorylase (carboxylating) activity"/>
    <property type="evidence" value="ECO:0007669"/>
    <property type="project" value="UniProtKB-EC"/>
</dbReference>
<protein>
    <submittedName>
        <fullName evidence="7">Nicotinate-nucleotide pyrophosphorylase (Carboxylating)</fullName>
    </submittedName>
</protein>
<keyword evidence="8" id="KW-1185">Reference proteome</keyword>
<dbReference type="InterPro" id="IPR037128">
    <property type="entry name" value="Quinolinate_PRibosylTase_N_sf"/>
</dbReference>
<dbReference type="Gene3D" id="3.90.1170.20">
    <property type="entry name" value="Quinolinate phosphoribosyl transferase, N-terminal domain"/>
    <property type="match status" value="1"/>
</dbReference>
<dbReference type="EMBL" id="LT838272">
    <property type="protein sequence ID" value="SMB99045.1"/>
    <property type="molecule type" value="Genomic_DNA"/>
</dbReference>
<dbReference type="PANTHER" id="PTHR32179:SF3">
    <property type="entry name" value="NICOTINATE-NUCLEOTIDE PYROPHOSPHORYLASE [CARBOXYLATING]"/>
    <property type="match status" value="1"/>
</dbReference>
<gene>
    <name evidence="7" type="ORF">SAMN00808754_2702</name>
</gene>
<evidence type="ECO:0000256" key="2">
    <source>
        <dbReference type="ARBA" id="ARBA00022676"/>
    </source>
</evidence>
<evidence type="ECO:0000259" key="6">
    <source>
        <dbReference type="Pfam" id="PF02749"/>
    </source>
</evidence>